<dbReference type="EMBL" id="AP025523">
    <property type="protein sequence ID" value="BDE07234.1"/>
    <property type="molecule type" value="Genomic_DNA"/>
</dbReference>
<dbReference type="NCBIfam" id="TIGR03473">
    <property type="entry name" value="HpnK"/>
    <property type="match status" value="1"/>
</dbReference>
<dbReference type="InterPro" id="IPR017836">
    <property type="entry name" value="Hopanoid_biosynth-assoc_HpnK"/>
</dbReference>
<keyword evidence="4" id="KW-0460">Magnesium</keyword>
<organism evidence="6 7">
    <name type="scientific">Vulcanimicrobium alpinum</name>
    <dbReference type="NCBI Taxonomy" id="3016050"/>
    <lineage>
        <taxon>Bacteria</taxon>
        <taxon>Bacillati</taxon>
        <taxon>Vulcanimicrobiota</taxon>
        <taxon>Vulcanimicrobiia</taxon>
        <taxon>Vulcanimicrobiales</taxon>
        <taxon>Vulcanimicrobiaceae</taxon>
        <taxon>Vulcanimicrobium</taxon>
    </lineage>
</organism>
<keyword evidence="7" id="KW-1185">Reference proteome</keyword>
<evidence type="ECO:0000256" key="1">
    <source>
        <dbReference type="ARBA" id="ARBA00001946"/>
    </source>
</evidence>
<protein>
    <recommendedName>
        <fullName evidence="8">ChbG/HpnK family deacetylase</fullName>
    </recommendedName>
</protein>
<evidence type="ECO:0008006" key="8">
    <source>
        <dbReference type="Google" id="ProtNLM"/>
    </source>
</evidence>
<keyword evidence="5" id="KW-0119">Carbohydrate metabolism</keyword>
<comment type="cofactor">
    <cofactor evidence="1">
        <name>Mg(2+)</name>
        <dbReference type="ChEBI" id="CHEBI:18420"/>
    </cofactor>
</comment>
<evidence type="ECO:0000313" key="6">
    <source>
        <dbReference type="EMBL" id="BDE07234.1"/>
    </source>
</evidence>
<dbReference type="InterPro" id="IPR006879">
    <property type="entry name" value="YdjC-like"/>
</dbReference>
<evidence type="ECO:0000313" key="7">
    <source>
        <dbReference type="Proteomes" id="UP001317532"/>
    </source>
</evidence>
<keyword evidence="2" id="KW-0479">Metal-binding</keyword>
<dbReference type="SUPFAM" id="SSF88713">
    <property type="entry name" value="Glycoside hydrolase/deacetylase"/>
    <property type="match status" value="1"/>
</dbReference>
<dbReference type="InterPro" id="IPR011330">
    <property type="entry name" value="Glyco_hydro/deAcase_b/a-brl"/>
</dbReference>
<dbReference type="GO" id="GO:0019213">
    <property type="term" value="F:deacetylase activity"/>
    <property type="evidence" value="ECO:0007669"/>
    <property type="project" value="TreeGrafter"/>
</dbReference>
<dbReference type="RefSeq" id="WP_317994842.1">
    <property type="nucleotide sequence ID" value="NZ_AP025523.1"/>
</dbReference>
<proteinExistence type="predicted"/>
<evidence type="ECO:0000256" key="2">
    <source>
        <dbReference type="ARBA" id="ARBA00022723"/>
    </source>
</evidence>
<accession>A0AAN1XXL9</accession>
<gene>
    <name evidence="6" type="ORF">WPS_25100</name>
</gene>
<evidence type="ECO:0000256" key="3">
    <source>
        <dbReference type="ARBA" id="ARBA00022801"/>
    </source>
</evidence>
<dbReference type="Pfam" id="PF04794">
    <property type="entry name" value="YdjC"/>
    <property type="match status" value="1"/>
</dbReference>
<dbReference type="Proteomes" id="UP001317532">
    <property type="component" value="Chromosome"/>
</dbReference>
<reference evidence="6 7" key="1">
    <citation type="journal article" date="2022" name="ISME Commun">
        <title>Vulcanimicrobium alpinus gen. nov. sp. nov., the first cultivated representative of the candidate phylum 'Eremiobacterota', is a metabolically versatile aerobic anoxygenic phototroph.</title>
        <authorList>
            <person name="Yabe S."/>
            <person name="Muto K."/>
            <person name="Abe K."/>
            <person name="Yokota A."/>
            <person name="Staudigel H."/>
            <person name="Tebo B.M."/>
        </authorList>
    </citation>
    <scope>NUCLEOTIDE SEQUENCE [LARGE SCALE GENOMIC DNA]</scope>
    <source>
        <strain evidence="6 7">WC8-2</strain>
    </source>
</reference>
<dbReference type="Gene3D" id="3.20.20.370">
    <property type="entry name" value="Glycoside hydrolase/deacetylase"/>
    <property type="match status" value="1"/>
</dbReference>
<keyword evidence="3" id="KW-0378">Hydrolase</keyword>
<dbReference type="PANTHER" id="PTHR31609">
    <property type="entry name" value="YDJC DEACETYLASE FAMILY MEMBER"/>
    <property type="match status" value="1"/>
</dbReference>
<evidence type="ECO:0000256" key="5">
    <source>
        <dbReference type="ARBA" id="ARBA00023277"/>
    </source>
</evidence>
<name>A0AAN1XXL9_UNVUL</name>
<evidence type="ECO:0000256" key="4">
    <source>
        <dbReference type="ARBA" id="ARBA00022842"/>
    </source>
</evidence>
<dbReference type="KEGG" id="vab:WPS_25100"/>
<dbReference type="GO" id="GO:0005975">
    <property type="term" value="P:carbohydrate metabolic process"/>
    <property type="evidence" value="ECO:0007669"/>
    <property type="project" value="InterPro"/>
</dbReference>
<dbReference type="GO" id="GO:0046872">
    <property type="term" value="F:metal ion binding"/>
    <property type="evidence" value="ECO:0007669"/>
    <property type="project" value="UniProtKB-KW"/>
</dbReference>
<sequence>MNARAERALRRVIVTADDFGLALPVNEAVERAHREGVLTAASLMVAAPAAADAVARARALPTLRVGLHVVVVDGTPLLPPEQIPDLVDARGMFGADLAGAGVRYFFVPGIRRQLEAEIRAQFAAFAASGLAFDHVNAQCHMHLHPTVFGIMVKVAREYGSPPMRIPYEPFAASWRATHDARGLRFANAYLLAPWLALMKLRLRAAGIAHNDRVFGLGDSGHMTAARVRALLGELEPGVTEVFFHPATSHWDGMTDALSRYRLEDEFDALLDPGVARALGEPGVERIAFSDLTAARA</sequence>
<dbReference type="GO" id="GO:0016787">
    <property type="term" value="F:hydrolase activity"/>
    <property type="evidence" value="ECO:0007669"/>
    <property type="project" value="UniProtKB-KW"/>
</dbReference>
<dbReference type="AlphaFoldDB" id="A0AAN1XXL9"/>
<dbReference type="PANTHER" id="PTHR31609:SF1">
    <property type="entry name" value="CARBOHYDRATE DEACETYLASE"/>
    <property type="match status" value="1"/>
</dbReference>